<dbReference type="STRING" id="1284197.S7ZYL9"/>
<evidence type="ECO:0000313" key="3">
    <source>
        <dbReference type="Proteomes" id="UP000015100"/>
    </source>
</evidence>
<organism evidence="2 3">
    <name type="scientific">Dactylellina haptotyla (strain CBS 200.50)</name>
    <name type="common">Nematode-trapping fungus</name>
    <name type="synonym">Monacrosporium haptotylum</name>
    <dbReference type="NCBI Taxonomy" id="1284197"/>
    <lineage>
        <taxon>Eukaryota</taxon>
        <taxon>Fungi</taxon>
        <taxon>Dikarya</taxon>
        <taxon>Ascomycota</taxon>
        <taxon>Pezizomycotina</taxon>
        <taxon>Orbiliomycetes</taxon>
        <taxon>Orbiliales</taxon>
        <taxon>Orbiliaceae</taxon>
        <taxon>Dactylellina</taxon>
    </lineage>
</organism>
<protein>
    <submittedName>
        <fullName evidence="2">Uncharacterized protein</fullName>
    </submittedName>
</protein>
<feature type="region of interest" description="Disordered" evidence="1">
    <location>
        <begin position="1"/>
        <end position="60"/>
    </location>
</feature>
<dbReference type="HOGENOM" id="CLU_1337472_0_0_1"/>
<evidence type="ECO:0000313" key="2">
    <source>
        <dbReference type="EMBL" id="EPS35549.1"/>
    </source>
</evidence>
<gene>
    <name evidence="2" type="ORF">H072_11101</name>
</gene>
<keyword evidence="3" id="KW-1185">Reference proteome</keyword>
<reference evidence="2 3" key="1">
    <citation type="journal article" date="2013" name="PLoS Genet.">
        <title>Genomic mechanisms accounting for the adaptation to parasitism in nematode-trapping fungi.</title>
        <authorList>
            <person name="Meerupati T."/>
            <person name="Andersson K.M."/>
            <person name="Friman E."/>
            <person name="Kumar D."/>
            <person name="Tunlid A."/>
            <person name="Ahren D."/>
        </authorList>
    </citation>
    <scope>NUCLEOTIDE SEQUENCE [LARGE SCALE GENOMIC DNA]</scope>
    <source>
        <strain evidence="2 3">CBS 200.50</strain>
    </source>
</reference>
<dbReference type="EMBL" id="AQGS01001127">
    <property type="protein sequence ID" value="EPS35549.1"/>
    <property type="molecule type" value="Genomic_DNA"/>
</dbReference>
<sequence>MPPRGRPPKPTAPSMVATSGVKKRAPRTKSASATPEVPSTRSSLPMQARAEPTTNSPKACPTCGCTCNTNNTTTRQTWTQEQLETWRNQIRGHYHIYSREVEDQWPDDIDEMYLRINVGKIWGGLSAKFNCVRVEGTFSLSQQLSKLFPGEPARFQWTGEDPEDCGRTMHGGGDITITKDFKIKCDFFDLGDDAFECEGEKYEDD</sequence>
<feature type="compositionally biased region" description="Pro residues" evidence="1">
    <location>
        <begin position="1"/>
        <end position="11"/>
    </location>
</feature>
<comment type="caution">
    <text evidence="2">The sequence shown here is derived from an EMBL/GenBank/DDBJ whole genome shotgun (WGS) entry which is preliminary data.</text>
</comment>
<name>S7ZYL9_DACHA</name>
<dbReference type="Proteomes" id="UP000015100">
    <property type="component" value="Unassembled WGS sequence"/>
</dbReference>
<reference evidence="3" key="2">
    <citation type="submission" date="2013-04" db="EMBL/GenBank/DDBJ databases">
        <title>Genomic mechanisms accounting for the adaptation to parasitism in nematode-trapping fungi.</title>
        <authorList>
            <person name="Ahren D.G."/>
        </authorList>
    </citation>
    <scope>NUCLEOTIDE SEQUENCE [LARGE SCALE GENOMIC DNA]</scope>
    <source>
        <strain evidence="3">CBS 200.50</strain>
    </source>
</reference>
<dbReference type="AlphaFoldDB" id="S7ZYL9"/>
<evidence type="ECO:0000256" key="1">
    <source>
        <dbReference type="SAM" id="MobiDB-lite"/>
    </source>
</evidence>
<accession>S7ZYL9</accession>
<proteinExistence type="predicted"/>
<feature type="compositionally biased region" description="Polar residues" evidence="1">
    <location>
        <begin position="29"/>
        <end position="45"/>
    </location>
</feature>